<dbReference type="SUPFAM" id="SSF51182">
    <property type="entry name" value="RmlC-like cupins"/>
    <property type="match status" value="1"/>
</dbReference>
<dbReference type="InterPro" id="IPR010329">
    <property type="entry name" value="3hydroanth_dOase"/>
</dbReference>
<evidence type="ECO:0000256" key="3">
    <source>
        <dbReference type="ARBA" id="ARBA00022642"/>
    </source>
</evidence>
<dbReference type="PANTHER" id="PTHR15497:SF1">
    <property type="entry name" value="3-HYDROXYANTHRANILATE 3,4-DIOXYGENASE"/>
    <property type="match status" value="1"/>
</dbReference>
<evidence type="ECO:0008006" key="9">
    <source>
        <dbReference type="Google" id="ProtNLM"/>
    </source>
</evidence>
<evidence type="ECO:0000256" key="4">
    <source>
        <dbReference type="ARBA" id="ARBA00022723"/>
    </source>
</evidence>
<dbReference type="GO" id="GO:0000334">
    <property type="term" value="F:3-hydroxyanthranilate 3,4-dioxygenase activity"/>
    <property type="evidence" value="ECO:0007669"/>
    <property type="project" value="InterPro"/>
</dbReference>
<sequence length="175" mass="20448">MPMLPPFNLSQWVQDNKDKFAPPVGNHQLYKEQWENFVVMVVGGKNYRPDYHDDPGEELFYQITGDVTLKLIDPATRKRSEVVVKEGEIFLLPAHTRHSPQRAEGTVGLVIERYRQPGEVDALEWYDDDGNLEFRGEFNVVNIETDLPKVITAWKDWKENPDRQIPRTWRLGEEL</sequence>
<dbReference type="GO" id="GO:0005506">
    <property type="term" value="F:iron ion binding"/>
    <property type="evidence" value="ECO:0007669"/>
    <property type="project" value="InterPro"/>
</dbReference>
<keyword evidence="3" id="KW-0662">Pyridine nucleotide biosynthesis</keyword>
<evidence type="ECO:0000256" key="7">
    <source>
        <dbReference type="ARBA" id="ARBA00023004"/>
    </source>
</evidence>
<evidence type="ECO:0000256" key="1">
    <source>
        <dbReference type="ARBA" id="ARBA00001954"/>
    </source>
</evidence>
<evidence type="ECO:0000256" key="2">
    <source>
        <dbReference type="ARBA" id="ARBA00002752"/>
    </source>
</evidence>
<dbReference type="InterPro" id="IPR014710">
    <property type="entry name" value="RmlC-like_jellyroll"/>
</dbReference>
<dbReference type="GO" id="GO:0019363">
    <property type="term" value="P:pyridine nucleotide biosynthetic process"/>
    <property type="evidence" value="ECO:0007669"/>
    <property type="project" value="UniProtKB-KW"/>
</dbReference>
<keyword evidence="5" id="KW-0223">Dioxygenase</keyword>
<keyword evidence="7" id="KW-0408">Iron</keyword>
<dbReference type="InterPro" id="IPR011051">
    <property type="entry name" value="RmlC_Cupin_sf"/>
</dbReference>
<dbReference type="EMBL" id="UINC01001053">
    <property type="protein sequence ID" value="SUZ69159.1"/>
    <property type="molecule type" value="Genomic_DNA"/>
</dbReference>
<name>A0A381PT36_9ZZZZ</name>
<dbReference type="CDD" id="cd06123">
    <property type="entry name" value="cupin_HAO"/>
    <property type="match status" value="1"/>
</dbReference>
<evidence type="ECO:0000256" key="5">
    <source>
        <dbReference type="ARBA" id="ARBA00022964"/>
    </source>
</evidence>
<dbReference type="PANTHER" id="PTHR15497">
    <property type="entry name" value="3-HYDROXYANTHRANILATE 3,4-DIOXYGENASE"/>
    <property type="match status" value="1"/>
</dbReference>
<comment type="function">
    <text evidence="2">Catalyzes the oxidative ring opening of 3-hydroxyanthranilate to 2-amino-3-carboxymuconate semialdehyde, which spontaneously cyclizes to quinolinate.</text>
</comment>
<keyword evidence="4" id="KW-0479">Metal-binding</keyword>
<evidence type="ECO:0000256" key="6">
    <source>
        <dbReference type="ARBA" id="ARBA00023002"/>
    </source>
</evidence>
<organism evidence="8">
    <name type="scientific">marine metagenome</name>
    <dbReference type="NCBI Taxonomy" id="408172"/>
    <lineage>
        <taxon>unclassified sequences</taxon>
        <taxon>metagenomes</taxon>
        <taxon>ecological metagenomes</taxon>
    </lineage>
</organism>
<evidence type="ECO:0000313" key="8">
    <source>
        <dbReference type="EMBL" id="SUZ69159.1"/>
    </source>
</evidence>
<dbReference type="Gene3D" id="2.60.120.10">
    <property type="entry name" value="Jelly Rolls"/>
    <property type="match status" value="1"/>
</dbReference>
<protein>
    <recommendedName>
        <fullName evidence="9">3-hydroxyanthranilate 3,4-dioxygenase</fullName>
    </recommendedName>
</protein>
<dbReference type="NCBIfam" id="TIGR03037">
    <property type="entry name" value="anthran_nbaC"/>
    <property type="match status" value="1"/>
</dbReference>
<dbReference type="AlphaFoldDB" id="A0A381PT36"/>
<keyword evidence="6" id="KW-0560">Oxidoreductase</keyword>
<proteinExistence type="predicted"/>
<gene>
    <name evidence="8" type="ORF">METZ01_LOCUS22013</name>
</gene>
<accession>A0A381PT36</accession>
<comment type="cofactor">
    <cofactor evidence="1">
        <name>Fe(2+)</name>
        <dbReference type="ChEBI" id="CHEBI:29033"/>
    </cofactor>
</comment>
<reference evidence="8" key="1">
    <citation type="submission" date="2018-05" db="EMBL/GenBank/DDBJ databases">
        <authorList>
            <person name="Lanie J.A."/>
            <person name="Ng W.-L."/>
            <person name="Kazmierczak K.M."/>
            <person name="Andrzejewski T.M."/>
            <person name="Davidsen T.M."/>
            <person name="Wayne K.J."/>
            <person name="Tettelin H."/>
            <person name="Glass J.I."/>
            <person name="Rusch D."/>
            <person name="Podicherti R."/>
            <person name="Tsui H.-C.T."/>
            <person name="Winkler M.E."/>
        </authorList>
    </citation>
    <scope>NUCLEOTIDE SEQUENCE</scope>
</reference>
<dbReference type="Pfam" id="PF06052">
    <property type="entry name" value="3-HAO"/>
    <property type="match status" value="1"/>
</dbReference>